<dbReference type="InterPro" id="IPR055185">
    <property type="entry name" value="C2CH-4th_BIRD-IDD"/>
</dbReference>
<dbReference type="Pfam" id="PF00096">
    <property type="entry name" value="zf-C2H2"/>
    <property type="match status" value="1"/>
</dbReference>
<evidence type="ECO:0000256" key="1">
    <source>
        <dbReference type="ARBA" id="ARBA00022723"/>
    </source>
</evidence>
<feature type="compositionally biased region" description="Low complexity" evidence="9">
    <location>
        <begin position="355"/>
        <end position="364"/>
    </location>
</feature>
<dbReference type="InterPro" id="IPR036236">
    <property type="entry name" value="Znf_C2H2_sf"/>
</dbReference>
<dbReference type="PANTHER" id="PTHR10593:SF231">
    <property type="entry name" value="PROTEIN INDETERMINATE-DOMAIN 13-RELATED"/>
    <property type="match status" value="1"/>
</dbReference>
<dbReference type="Pfam" id="PF22995">
    <property type="entry name" value="C2CH-3rd_BIRD-IDD"/>
    <property type="match status" value="1"/>
</dbReference>
<dbReference type="Pfam" id="PF22996">
    <property type="entry name" value="C2H2-2nd_BIRD-IDD"/>
    <property type="match status" value="1"/>
</dbReference>
<feature type="compositionally biased region" description="Low complexity" evidence="9">
    <location>
        <begin position="32"/>
        <end position="51"/>
    </location>
</feature>
<accession>R0H9Z4</accession>
<dbReference type="PROSITE" id="PS50157">
    <property type="entry name" value="ZINC_FINGER_C2H2_2"/>
    <property type="match status" value="1"/>
</dbReference>
<evidence type="ECO:0000313" key="12">
    <source>
        <dbReference type="Proteomes" id="UP000029121"/>
    </source>
</evidence>
<dbReference type="Gene3D" id="3.30.160.60">
    <property type="entry name" value="Classic Zinc Finger"/>
    <property type="match status" value="2"/>
</dbReference>
<evidence type="ECO:0000256" key="5">
    <source>
        <dbReference type="ARBA" id="ARBA00023015"/>
    </source>
</evidence>
<evidence type="ECO:0000256" key="4">
    <source>
        <dbReference type="ARBA" id="ARBA00022833"/>
    </source>
</evidence>
<dbReference type="PROSITE" id="PS00028">
    <property type="entry name" value="ZINC_FINGER_C2H2_1"/>
    <property type="match status" value="1"/>
</dbReference>
<feature type="domain" description="C2H2-type" evidence="10">
    <location>
        <begin position="82"/>
        <end position="104"/>
    </location>
</feature>
<gene>
    <name evidence="11" type="ORF">CARUB_v10000736mg</name>
</gene>
<dbReference type="SMART" id="SM00355">
    <property type="entry name" value="ZnF_C2H2"/>
    <property type="match status" value="3"/>
</dbReference>
<protein>
    <recommendedName>
        <fullName evidence="10">C2H2-type domain-containing protein</fullName>
    </recommendedName>
</protein>
<feature type="region of interest" description="Disordered" evidence="9">
    <location>
        <begin position="295"/>
        <end position="350"/>
    </location>
</feature>
<feature type="compositionally biased region" description="Pro residues" evidence="9">
    <location>
        <begin position="414"/>
        <end position="424"/>
    </location>
</feature>
<feature type="compositionally biased region" description="Low complexity" evidence="9">
    <location>
        <begin position="404"/>
        <end position="413"/>
    </location>
</feature>
<keyword evidence="4" id="KW-0862">Zinc</keyword>
<evidence type="ECO:0000259" key="10">
    <source>
        <dbReference type="PROSITE" id="PS50157"/>
    </source>
</evidence>
<dbReference type="Pfam" id="PF22992">
    <property type="entry name" value="C2CH-4th_BIRD-IDD"/>
    <property type="match status" value="1"/>
</dbReference>
<evidence type="ECO:0000256" key="9">
    <source>
        <dbReference type="SAM" id="MobiDB-lite"/>
    </source>
</evidence>
<feature type="region of interest" description="Disordered" evidence="9">
    <location>
        <begin position="382"/>
        <end position="428"/>
    </location>
</feature>
<feature type="compositionally biased region" description="Polar residues" evidence="9">
    <location>
        <begin position="387"/>
        <end position="398"/>
    </location>
</feature>
<dbReference type="AlphaFoldDB" id="R0H9Z4"/>
<proteinExistence type="predicted"/>
<dbReference type="InterPro" id="IPR055186">
    <property type="entry name" value="C2H2-2nd_BIRD-IDD"/>
</dbReference>
<dbReference type="eggNOG" id="KOG1721">
    <property type="taxonomic scope" value="Eukaryota"/>
</dbReference>
<feature type="compositionally biased region" description="Low complexity" evidence="9">
    <location>
        <begin position="296"/>
        <end position="310"/>
    </location>
</feature>
<sequence>MQMIPGDPFSISSSMGGFVHQETHLHHLQQQIPDLNPNSNPNPNAKPNSSSAKKKRNQPGTPDPDADVIALSPTTLMATNRFVCEICNKGFQRDQNLQLHRRGHNLPWKLKQRSKQEVIKKKVYICPIKTCVHHDASRALGDLTGIKKHYSRKHGEKKWKCEKCSKKYAVQSDWKAHAKTCGTREYKCDCGTLFSRKDSFITHRAFCDALTEEGARMSSLNNNNPVISASNLNFGNDSNVMNNNPNLPHGFVHRGVHHPDINAAISQFGLGFGHDLSAMHAQGLSEMVQMASTGNHHLFPSSSSSLPDFSGHQQFQIPTTSTNPNLTLSSSSTSQQSSASLPSLQQHHQTLKDTSFSPLFSSSSENKPNKPLSPMSATALLQKAAQMGSTRSNSTTAPSFFAGPTMTSSSATASPPPPPPPPRSSSPMMIQQQLSNNFNTIVSRENHNLAPPPLSGVTTNNVDNNPFQLNRSGLNPVQQMGLTRDFLGVSNEHHPHQTSRRPFLPQELARFAPLG</sequence>
<keyword evidence="3 8" id="KW-0863">Zinc-finger</keyword>
<dbReference type="PANTHER" id="PTHR10593">
    <property type="entry name" value="SERINE/THREONINE-PROTEIN KINASE RIO"/>
    <property type="match status" value="1"/>
</dbReference>
<evidence type="ECO:0000256" key="8">
    <source>
        <dbReference type="PROSITE-ProRule" id="PRU00042"/>
    </source>
</evidence>
<dbReference type="FunFam" id="3.30.160.60:FF:000131">
    <property type="entry name" value="protein indeterminate-domain 5, chloroplastic-like"/>
    <property type="match status" value="1"/>
</dbReference>
<dbReference type="InterPro" id="IPR013087">
    <property type="entry name" value="Znf_C2H2_type"/>
</dbReference>
<evidence type="ECO:0000256" key="2">
    <source>
        <dbReference type="ARBA" id="ARBA00022737"/>
    </source>
</evidence>
<dbReference type="GO" id="GO:0003700">
    <property type="term" value="F:DNA-binding transcription factor activity"/>
    <property type="evidence" value="ECO:0007669"/>
    <property type="project" value="TreeGrafter"/>
</dbReference>
<dbReference type="SUPFAM" id="SSF57667">
    <property type="entry name" value="beta-beta-alpha zinc fingers"/>
    <property type="match status" value="1"/>
</dbReference>
<dbReference type="GO" id="GO:0005634">
    <property type="term" value="C:nucleus"/>
    <property type="evidence" value="ECO:0007669"/>
    <property type="project" value="TreeGrafter"/>
</dbReference>
<keyword evidence="1" id="KW-0479">Metal-binding</keyword>
<feature type="region of interest" description="Disordered" evidence="9">
    <location>
        <begin position="32"/>
        <end position="68"/>
    </location>
</feature>
<dbReference type="STRING" id="81985.R0H9Z4"/>
<dbReference type="GO" id="GO:0008270">
    <property type="term" value="F:zinc ion binding"/>
    <property type="evidence" value="ECO:0007669"/>
    <property type="project" value="UniProtKB-KW"/>
</dbReference>
<evidence type="ECO:0000313" key="11">
    <source>
        <dbReference type="EMBL" id="EOA20428.1"/>
    </source>
</evidence>
<keyword evidence="6" id="KW-0238">DNA-binding</keyword>
<keyword evidence="2" id="KW-0677">Repeat</keyword>
<dbReference type="InterPro" id="IPR031140">
    <property type="entry name" value="IDD1-16"/>
</dbReference>
<dbReference type="GO" id="GO:0003677">
    <property type="term" value="F:DNA binding"/>
    <property type="evidence" value="ECO:0007669"/>
    <property type="project" value="UniProtKB-KW"/>
</dbReference>
<keyword evidence="5" id="KW-0805">Transcription regulation</keyword>
<keyword evidence="12" id="KW-1185">Reference proteome</keyword>
<organism evidence="11 12">
    <name type="scientific">Capsella rubella</name>
    <dbReference type="NCBI Taxonomy" id="81985"/>
    <lineage>
        <taxon>Eukaryota</taxon>
        <taxon>Viridiplantae</taxon>
        <taxon>Streptophyta</taxon>
        <taxon>Embryophyta</taxon>
        <taxon>Tracheophyta</taxon>
        <taxon>Spermatophyta</taxon>
        <taxon>Magnoliopsida</taxon>
        <taxon>eudicotyledons</taxon>
        <taxon>Gunneridae</taxon>
        <taxon>Pentapetalae</taxon>
        <taxon>rosids</taxon>
        <taxon>malvids</taxon>
        <taxon>Brassicales</taxon>
        <taxon>Brassicaceae</taxon>
        <taxon>Camelineae</taxon>
        <taxon>Capsella</taxon>
    </lineage>
</organism>
<dbReference type="InterPro" id="IPR055187">
    <property type="entry name" value="C2CH-3rd_BIRD-IDD"/>
</dbReference>
<keyword evidence="7" id="KW-0804">Transcription</keyword>
<evidence type="ECO:0000256" key="6">
    <source>
        <dbReference type="ARBA" id="ARBA00023125"/>
    </source>
</evidence>
<evidence type="ECO:0000256" key="7">
    <source>
        <dbReference type="ARBA" id="ARBA00023163"/>
    </source>
</evidence>
<dbReference type="OrthoDB" id="6354171at2759"/>
<dbReference type="FunFam" id="3.30.160.60:FF:000554">
    <property type="entry name" value="protein indeterminate-domain 12-like"/>
    <property type="match status" value="1"/>
</dbReference>
<reference evidence="12" key="1">
    <citation type="journal article" date="2013" name="Nat. Genet.">
        <title>The Capsella rubella genome and the genomic consequences of rapid mating system evolution.</title>
        <authorList>
            <person name="Slotte T."/>
            <person name="Hazzouri K.M."/>
            <person name="Agren J.A."/>
            <person name="Koenig D."/>
            <person name="Maumus F."/>
            <person name="Guo Y.L."/>
            <person name="Steige K."/>
            <person name="Platts A.E."/>
            <person name="Escobar J.S."/>
            <person name="Newman L.K."/>
            <person name="Wang W."/>
            <person name="Mandakova T."/>
            <person name="Vello E."/>
            <person name="Smith L.M."/>
            <person name="Henz S.R."/>
            <person name="Steffen J."/>
            <person name="Takuno S."/>
            <person name="Brandvain Y."/>
            <person name="Coop G."/>
            <person name="Andolfatto P."/>
            <person name="Hu T.T."/>
            <person name="Blanchette M."/>
            <person name="Clark R.M."/>
            <person name="Quesneville H."/>
            <person name="Nordborg M."/>
            <person name="Gaut B.S."/>
            <person name="Lysak M.A."/>
            <person name="Jenkins J."/>
            <person name="Grimwood J."/>
            <person name="Chapman J."/>
            <person name="Prochnik S."/>
            <person name="Shu S."/>
            <person name="Rokhsar D."/>
            <person name="Schmutz J."/>
            <person name="Weigel D."/>
            <person name="Wright S.I."/>
        </authorList>
    </citation>
    <scope>NUCLEOTIDE SEQUENCE [LARGE SCALE GENOMIC DNA]</scope>
    <source>
        <strain evidence="12">cv. Monte Gargano</strain>
    </source>
</reference>
<evidence type="ECO:0000256" key="3">
    <source>
        <dbReference type="ARBA" id="ARBA00022771"/>
    </source>
</evidence>
<dbReference type="EMBL" id="KB870810">
    <property type="protein sequence ID" value="EOA20428.1"/>
    <property type="molecule type" value="Genomic_DNA"/>
</dbReference>
<dbReference type="Proteomes" id="UP000029121">
    <property type="component" value="Unassembled WGS sequence"/>
</dbReference>
<feature type="region of interest" description="Disordered" evidence="9">
    <location>
        <begin position="355"/>
        <end position="374"/>
    </location>
</feature>
<feature type="compositionally biased region" description="Low complexity" evidence="9">
    <location>
        <begin position="318"/>
        <end position="346"/>
    </location>
</feature>
<name>R0H9Z4_9BRAS</name>
<dbReference type="KEGG" id="crb:17884542"/>